<sequence>MNHFTSEVLEMTQLSVACLVIMCGLCYCESVPSPTYTSKYDNVNLDEVLASERLLTGYVNCLLDLGPCTPDGKELKTNLPDAIANDCKSCTERQREGADKVMQHLIDNRPDDWDKLEQKYKSDGSYKLQYLQKKIMTKKTKEDDKNSEEIRENSVEKK</sequence>
<dbReference type="Pfam" id="PF03392">
    <property type="entry name" value="OS-D"/>
    <property type="match status" value="1"/>
</dbReference>
<dbReference type="InterPro" id="IPR036682">
    <property type="entry name" value="OS_D_A10/PebIII_sf"/>
</dbReference>
<dbReference type="Proteomes" id="UP000837857">
    <property type="component" value="Chromosome 14"/>
</dbReference>
<protein>
    <submittedName>
        <fullName evidence="3">Uncharacterized protein</fullName>
    </submittedName>
</protein>
<dbReference type="PANTHER" id="PTHR11257:SF12">
    <property type="entry name" value="EJACULATORY BULB-SPECIFIC PROTEIN 3-RELATED"/>
    <property type="match status" value="1"/>
</dbReference>
<keyword evidence="4" id="KW-1185">Reference proteome</keyword>
<gene>
    <name evidence="3" type="ORF">IPOD504_LOCUS3812</name>
</gene>
<dbReference type="PANTHER" id="PTHR11257">
    <property type="entry name" value="CHEMOSENSORY PROTEIN-RELATED"/>
    <property type="match status" value="1"/>
</dbReference>
<evidence type="ECO:0000256" key="2">
    <source>
        <dbReference type="SAM" id="SignalP"/>
    </source>
</evidence>
<feature type="signal peptide" evidence="2">
    <location>
        <begin position="1"/>
        <end position="28"/>
    </location>
</feature>
<name>A0ABN8HWD6_9NEOP</name>
<reference evidence="3" key="1">
    <citation type="submission" date="2022-03" db="EMBL/GenBank/DDBJ databases">
        <authorList>
            <person name="Martin H S."/>
        </authorList>
    </citation>
    <scope>NUCLEOTIDE SEQUENCE</scope>
</reference>
<feature type="region of interest" description="Disordered" evidence="1">
    <location>
        <begin position="137"/>
        <end position="158"/>
    </location>
</feature>
<accession>A0ABN8HWD6</accession>
<proteinExistence type="predicted"/>
<feature type="compositionally biased region" description="Basic and acidic residues" evidence="1">
    <location>
        <begin position="139"/>
        <end position="158"/>
    </location>
</feature>
<keyword evidence="2" id="KW-0732">Signal</keyword>
<evidence type="ECO:0000313" key="3">
    <source>
        <dbReference type="EMBL" id="CAH2042429.1"/>
    </source>
</evidence>
<dbReference type="Gene3D" id="1.10.2080.10">
    <property type="entry name" value="Insect odorant-binding protein A10/Ejaculatory bulb-specific protein 3"/>
    <property type="match status" value="1"/>
</dbReference>
<dbReference type="SUPFAM" id="SSF100910">
    <property type="entry name" value="Chemosensory protein Csp2"/>
    <property type="match status" value="1"/>
</dbReference>
<dbReference type="EMBL" id="OW152826">
    <property type="protein sequence ID" value="CAH2042429.1"/>
    <property type="molecule type" value="Genomic_DNA"/>
</dbReference>
<dbReference type="InterPro" id="IPR005055">
    <property type="entry name" value="A10/PebIII"/>
</dbReference>
<organism evidence="3 4">
    <name type="scientific">Iphiclides podalirius</name>
    <name type="common">scarce swallowtail</name>
    <dbReference type="NCBI Taxonomy" id="110791"/>
    <lineage>
        <taxon>Eukaryota</taxon>
        <taxon>Metazoa</taxon>
        <taxon>Ecdysozoa</taxon>
        <taxon>Arthropoda</taxon>
        <taxon>Hexapoda</taxon>
        <taxon>Insecta</taxon>
        <taxon>Pterygota</taxon>
        <taxon>Neoptera</taxon>
        <taxon>Endopterygota</taxon>
        <taxon>Lepidoptera</taxon>
        <taxon>Glossata</taxon>
        <taxon>Ditrysia</taxon>
        <taxon>Papilionoidea</taxon>
        <taxon>Papilionidae</taxon>
        <taxon>Papilioninae</taxon>
        <taxon>Iphiclides</taxon>
    </lineage>
</organism>
<evidence type="ECO:0000313" key="4">
    <source>
        <dbReference type="Proteomes" id="UP000837857"/>
    </source>
</evidence>
<feature type="non-terminal residue" evidence="3">
    <location>
        <position position="1"/>
    </location>
</feature>
<feature type="chain" id="PRO_5045705390" evidence="2">
    <location>
        <begin position="29"/>
        <end position="158"/>
    </location>
</feature>
<evidence type="ECO:0000256" key="1">
    <source>
        <dbReference type="SAM" id="MobiDB-lite"/>
    </source>
</evidence>